<sequence length="60" mass="6543">MCRSSHAFEVEFDGIETCATTASTLIPADLHSSASDALNLVACWQRYEQNETCSMLKATS</sequence>
<dbReference type="Proteomes" id="UP000054928">
    <property type="component" value="Unassembled WGS sequence"/>
</dbReference>
<dbReference type="AlphaFoldDB" id="A0A0N7L4C3"/>
<reference evidence="2" key="1">
    <citation type="submission" date="2014-09" db="EMBL/GenBank/DDBJ databases">
        <authorList>
            <person name="Sharma Rahul"/>
            <person name="Thines Marco"/>
        </authorList>
    </citation>
    <scope>NUCLEOTIDE SEQUENCE [LARGE SCALE GENOMIC DNA]</scope>
</reference>
<name>A0A0N7L4C3_PLAHL</name>
<dbReference type="RefSeq" id="XP_024574644.1">
    <property type="nucleotide sequence ID" value="XM_024723694.1"/>
</dbReference>
<keyword evidence="2" id="KW-1185">Reference proteome</keyword>
<organism evidence="1 2">
    <name type="scientific">Plasmopara halstedii</name>
    <name type="common">Downy mildew of sunflower</name>
    <dbReference type="NCBI Taxonomy" id="4781"/>
    <lineage>
        <taxon>Eukaryota</taxon>
        <taxon>Sar</taxon>
        <taxon>Stramenopiles</taxon>
        <taxon>Oomycota</taxon>
        <taxon>Peronosporomycetes</taxon>
        <taxon>Peronosporales</taxon>
        <taxon>Peronosporaceae</taxon>
        <taxon>Plasmopara</taxon>
    </lineage>
</organism>
<protein>
    <submittedName>
        <fullName evidence="1">Uncharacterized protein</fullName>
    </submittedName>
</protein>
<evidence type="ECO:0000313" key="1">
    <source>
        <dbReference type="EMBL" id="CEG38275.1"/>
    </source>
</evidence>
<accession>A0A0N7L4C3</accession>
<dbReference type="EMBL" id="CCYD01000321">
    <property type="protein sequence ID" value="CEG38275.1"/>
    <property type="molecule type" value="Genomic_DNA"/>
</dbReference>
<proteinExistence type="predicted"/>
<evidence type="ECO:0000313" key="2">
    <source>
        <dbReference type="Proteomes" id="UP000054928"/>
    </source>
</evidence>
<dbReference type="GeneID" id="36403413"/>